<dbReference type="EMBL" id="MU971450">
    <property type="protein sequence ID" value="KAK9234767.1"/>
    <property type="molecule type" value="Genomic_DNA"/>
</dbReference>
<evidence type="ECO:0000313" key="2">
    <source>
        <dbReference type="Proteomes" id="UP001433508"/>
    </source>
</evidence>
<proteinExistence type="predicted"/>
<organism evidence="1 2">
    <name type="scientific">Lipomyces kononenkoae</name>
    <name type="common">Yeast</name>
    <dbReference type="NCBI Taxonomy" id="34357"/>
    <lineage>
        <taxon>Eukaryota</taxon>
        <taxon>Fungi</taxon>
        <taxon>Dikarya</taxon>
        <taxon>Ascomycota</taxon>
        <taxon>Saccharomycotina</taxon>
        <taxon>Lipomycetes</taxon>
        <taxon>Lipomycetales</taxon>
        <taxon>Lipomycetaceae</taxon>
        <taxon>Lipomyces</taxon>
    </lineage>
</organism>
<dbReference type="Proteomes" id="UP001433508">
    <property type="component" value="Unassembled WGS sequence"/>
</dbReference>
<comment type="caution">
    <text evidence="1">The sequence shown here is derived from an EMBL/GenBank/DDBJ whole genome shotgun (WGS) entry which is preliminary data.</text>
</comment>
<reference evidence="2" key="1">
    <citation type="journal article" date="2024" name="Front. Bioeng. Biotechnol.">
        <title>Genome-scale model development and genomic sequencing of the oleaginous clade Lipomyces.</title>
        <authorList>
            <person name="Czajka J.J."/>
            <person name="Han Y."/>
            <person name="Kim J."/>
            <person name="Mondo S.J."/>
            <person name="Hofstad B.A."/>
            <person name="Robles A."/>
            <person name="Haridas S."/>
            <person name="Riley R."/>
            <person name="LaButti K."/>
            <person name="Pangilinan J."/>
            <person name="Andreopoulos W."/>
            <person name="Lipzen A."/>
            <person name="Yan J."/>
            <person name="Wang M."/>
            <person name="Ng V."/>
            <person name="Grigoriev I.V."/>
            <person name="Spatafora J.W."/>
            <person name="Magnuson J.K."/>
            <person name="Baker S.E."/>
            <person name="Pomraning K.R."/>
        </authorList>
    </citation>
    <scope>NUCLEOTIDE SEQUENCE [LARGE SCALE GENOMIC DNA]</scope>
    <source>
        <strain evidence="2">CBS 7786</strain>
    </source>
</reference>
<evidence type="ECO:0000313" key="1">
    <source>
        <dbReference type="EMBL" id="KAK9234767.1"/>
    </source>
</evidence>
<name>A0ACC3ST31_LIPKO</name>
<protein>
    <submittedName>
        <fullName evidence="1">Uncharacterized protein</fullName>
    </submittedName>
</protein>
<accession>A0ACC3ST31</accession>
<sequence length="316" mass="34625">MAPSAIELTPGFNFTKVLHSAPYPAISPSRPELSHKGKTVLVTGGHTGIGFAIARAFAQAGADKVIIIGRRDNLVASAASRLASEFSSSRVLGHVCDIADLTSVDELWKKLAKEKTTVDVVVLNAAKLSAKPILDLGRDTVWSDYLLHVRANLDFAERLHKQPGTGHRPKALINLTSVAIHESKLTGQFPTYGATKSAGTMLMQQVAKDVNPEELQIISYHPGGVYTELAEQSGFDKNDTQWDDENLPGQFAVWAASPEARFLHGRFVWAKWDVTELREGSLRIRIDEDNDFLKVGVVGIQEWEKCRITGSELMAK</sequence>
<gene>
    <name evidence="1" type="ORF">V1525DRAFT_459135</name>
</gene>
<keyword evidence="2" id="KW-1185">Reference proteome</keyword>